<name>C6M2V9_NEISI</name>
<sequence length="67" mass="7245">MLFSLVIALLQTSGKLAGLKGKVTFAAACRQTQSQIQIKMTVQFDKMPWCAVGAYARQMQIGIAANP</sequence>
<evidence type="ECO:0000313" key="1">
    <source>
        <dbReference type="EMBL" id="EET45223.1"/>
    </source>
</evidence>
<keyword evidence="2" id="KW-1185">Reference proteome</keyword>
<dbReference type="EMBL" id="ACKO02000004">
    <property type="protein sequence ID" value="EET45223.1"/>
    <property type="molecule type" value="Genomic_DNA"/>
</dbReference>
<proteinExistence type="predicted"/>
<dbReference type="Proteomes" id="UP000005365">
    <property type="component" value="Unassembled WGS sequence"/>
</dbReference>
<reference evidence="1" key="1">
    <citation type="submission" date="2009-07" db="EMBL/GenBank/DDBJ databases">
        <authorList>
            <person name="Weinstock G."/>
            <person name="Sodergren E."/>
            <person name="Clifton S."/>
            <person name="Fulton L."/>
            <person name="Fulton B."/>
            <person name="Courtney L."/>
            <person name="Fronick C."/>
            <person name="Harrison M."/>
            <person name="Strong C."/>
            <person name="Farmer C."/>
            <person name="Delahaunty K."/>
            <person name="Markovic C."/>
            <person name="Hall O."/>
            <person name="Minx P."/>
            <person name="Tomlinson C."/>
            <person name="Mitreva M."/>
            <person name="Nelson J."/>
            <person name="Hou S."/>
            <person name="Wollam A."/>
            <person name="Pepin K.H."/>
            <person name="Johnson M."/>
            <person name="Bhonagiri V."/>
            <person name="Nash W.E."/>
            <person name="Warren W."/>
            <person name="Chinwalla A."/>
            <person name="Mardis E.R."/>
            <person name="Wilson R.K."/>
        </authorList>
    </citation>
    <scope>NUCLEOTIDE SEQUENCE [LARGE SCALE GENOMIC DNA]</scope>
    <source>
        <strain evidence="1">ATCC 29256</strain>
    </source>
</reference>
<protein>
    <submittedName>
        <fullName evidence="1">Uncharacterized protein</fullName>
    </submittedName>
</protein>
<organism evidence="1 2">
    <name type="scientific">Neisseria sicca ATCC 29256</name>
    <dbReference type="NCBI Taxonomy" id="547045"/>
    <lineage>
        <taxon>Bacteria</taxon>
        <taxon>Pseudomonadati</taxon>
        <taxon>Pseudomonadota</taxon>
        <taxon>Betaproteobacteria</taxon>
        <taxon>Neisseriales</taxon>
        <taxon>Neisseriaceae</taxon>
        <taxon>Neisseria</taxon>
    </lineage>
</organism>
<accession>C6M2V9</accession>
<comment type="caution">
    <text evidence="1">The sequence shown here is derived from an EMBL/GenBank/DDBJ whole genome shotgun (WGS) entry which is preliminary data.</text>
</comment>
<gene>
    <name evidence="1" type="ORF">NEISICOT_00850</name>
</gene>
<evidence type="ECO:0000313" key="2">
    <source>
        <dbReference type="Proteomes" id="UP000005365"/>
    </source>
</evidence>
<dbReference type="AlphaFoldDB" id="C6M2V9"/>